<dbReference type="Gene3D" id="3.10.620.30">
    <property type="match status" value="1"/>
</dbReference>
<protein>
    <submittedName>
        <fullName evidence="2">Transglutaminase</fullName>
    </submittedName>
</protein>
<evidence type="ECO:0000313" key="2">
    <source>
        <dbReference type="EMBL" id="OYQ32595.1"/>
    </source>
</evidence>
<gene>
    <name evidence="2" type="ORF">CHU95_17605</name>
</gene>
<feature type="domain" description="Transglutaminase-like" evidence="1">
    <location>
        <begin position="162"/>
        <end position="228"/>
    </location>
</feature>
<dbReference type="InterPro" id="IPR002931">
    <property type="entry name" value="Transglutaminase-like"/>
</dbReference>
<dbReference type="SUPFAM" id="SSF54001">
    <property type="entry name" value="Cysteine proteinases"/>
    <property type="match status" value="1"/>
</dbReference>
<dbReference type="Gene3D" id="2.60.40.2250">
    <property type="match status" value="1"/>
</dbReference>
<keyword evidence="3" id="KW-1185">Reference proteome</keyword>
<dbReference type="RefSeq" id="WP_094457629.1">
    <property type="nucleotide sequence ID" value="NZ_NOXU01000031.1"/>
</dbReference>
<dbReference type="Proteomes" id="UP000216998">
    <property type="component" value="Unassembled WGS sequence"/>
</dbReference>
<dbReference type="OrthoDB" id="5438043at2"/>
<dbReference type="Pfam" id="PF01841">
    <property type="entry name" value="Transglut_core"/>
    <property type="match status" value="1"/>
</dbReference>
<comment type="caution">
    <text evidence="2">The sequence shown here is derived from an EMBL/GenBank/DDBJ whole genome shotgun (WGS) entry which is preliminary data.</text>
</comment>
<dbReference type="PANTHER" id="PTHR33490:SF12">
    <property type="entry name" value="BLL5557 PROTEIN"/>
    <property type="match status" value="1"/>
</dbReference>
<accession>A0A255YVB6</accession>
<evidence type="ECO:0000259" key="1">
    <source>
        <dbReference type="SMART" id="SM00460"/>
    </source>
</evidence>
<dbReference type="AlphaFoldDB" id="A0A255YVB6"/>
<proteinExistence type="predicted"/>
<reference evidence="2 3" key="1">
    <citation type="submission" date="2017-07" db="EMBL/GenBank/DDBJ databases">
        <title>Niveispirillum cyanobacteriorum sp. nov., isolated from cyanobacterial aggregates in a eutrophic lake.</title>
        <authorList>
            <person name="Cai H."/>
        </authorList>
    </citation>
    <scope>NUCLEOTIDE SEQUENCE [LARGE SCALE GENOMIC DNA]</scope>
    <source>
        <strain evidence="3">TH1-14</strain>
    </source>
</reference>
<dbReference type="PANTHER" id="PTHR33490">
    <property type="entry name" value="BLR5614 PROTEIN-RELATED"/>
    <property type="match status" value="1"/>
</dbReference>
<evidence type="ECO:0000313" key="3">
    <source>
        <dbReference type="Proteomes" id="UP000216998"/>
    </source>
</evidence>
<dbReference type="EMBL" id="NOXU01000031">
    <property type="protein sequence ID" value="OYQ32595.1"/>
    <property type="molecule type" value="Genomic_DNA"/>
</dbReference>
<sequence>MPRIHLGCQLTYDFPQPTAMIVMLNVHYSRVAQLERPDHLITHPAVPITSYRDSFGNWCSRLLAPAGRLVLGTDSVIRDDGLPDPVDYSAMQHAVQDLPADTLLYLLPSRYCETDNLSAEAWRLFAGAPLGWGRVQAICDFVHAHIRFGYEHSRPTRTASEAYAERRGVCRDYAHLAVAFCRAMNIPARYCTGYISDIGQPPPYAEMDFAAWMEVYLGGRWHVFDPRNNQRRIGRILIATGRDAADVPLTHTFGANTLAGFKVWTDAVPE</sequence>
<organism evidence="2 3">
    <name type="scientific">Niveispirillum lacus</name>
    <dbReference type="NCBI Taxonomy" id="1981099"/>
    <lineage>
        <taxon>Bacteria</taxon>
        <taxon>Pseudomonadati</taxon>
        <taxon>Pseudomonadota</taxon>
        <taxon>Alphaproteobacteria</taxon>
        <taxon>Rhodospirillales</taxon>
        <taxon>Azospirillaceae</taxon>
        <taxon>Niveispirillum</taxon>
    </lineage>
</organism>
<name>A0A255YVB6_9PROT</name>
<dbReference type="SMART" id="SM00460">
    <property type="entry name" value="TGc"/>
    <property type="match status" value="1"/>
</dbReference>
<dbReference type="InterPro" id="IPR038765">
    <property type="entry name" value="Papain-like_cys_pep_sf"/>
</dbReference>